<dbReference type="Pfam" id="PF13664">
    <property type="entry name" value="DUF4149"/>
    <property type="match status" value="1"/>
</dbReference>
<proteinExistence type="predicted"/>
<feature type="transmembrane region" description="Helical" evidence="5">
    <location>
        <begin position="84"/>
        <end position="105"/>
    </location>
</feature>
<evidence type="ECO:0000256" key="5">
    <source>
        <dbReference type="SAM" id="Phobius"/>
    </source>
</evidence>
<evidence type="ECO:0000259" key="6">
    <source>
        <dbReference type="Pfam" id="PF13664"/>
    </source>
</evidence>
<dbReference type="InterPro" id="IPR025423">
    <property type="entry name" value="TMEM205-like"/>
</dbReference>
<evidence type="ECO:0000313" key="8">
    <source>
        <dbReference type="Proteomes" id="UP000294933"/>
    </source>
</evidence>
<protein>
    <recommendedName>
        <fullName evidence="6">TMEM205-like domain-containing protein</fullName>
    </recommendedName>
</protein>
<keyword evidence="3 5" id="KW-1133">Transmembrane helix</keyword>
<dbReference type="InterPro" id="IPR053009">
    <property type="entry name" value="Xanthocillin_Biosynth-Assoc"/>
</dbReference>
<dbReference type="PANTHER" id="PTHR23241:SF102">
    <property type="entry name" value="LD23009P"/>
    <property type="match status" value="1"/>
</dbReference>
<feature type="transmembrane region" description="Helical" evidence="5">
    <location>
        <begin position="146"/>
        <end position="166"/>
    </location>
</feature>
<dbReference type="AlphaFoldDB" id="A0A4Y7PK22"/>
<sequence>MSSTLPTILSLPPYHLLAYGTLLGTELYQTFVMTGVSFRALPISMFTTLQKRVFPAYFRTQTLLAAATALTYPPGSLVGLRQQWSSWVPLLVNLACAGLNLYIYGPRTTRAMIDRIHQETRDGKKYNDTVDQSAEMKRLNRQFSKSHAMSIHLNLIAIIGTVWYGIMLAQRLDVRSV</sequence>
<dbReference type="VEuPathDB" id="FungiDB:BD410DRAFT_844909"/>
<accession>A0A4Y7PK22</accession>
<keyword evidence="4 5" id="KW-0472">Membrane</keyword>
<evidence type="ECO:0000256" key="4">
    <source>
        <dbReference type="ARBA" id="ARBA00023136"/>
    </source>
</evidence>
<feature type="transmembrane region" description="Helical" evidence="5">
    <location>
        <begin position="53"/>
        <end position="72"/>
    </location>
</feature>
<organism evidence="7 8">
    <name type="scientific">Rickenella mellea</name>
    <dbReference type="NCBI Taxonomy" id="50990"/>
    <lineage>
        <taxon>Eukaryota</taxon>
        <taxon>Fungi</taxon>
        <taxon>Dikarya</taxon>
        <taxon>Basidiomycota</taxon>
        <taxon>Agaricomycotina</taxon>
        <taxon>Agaricomycetes</taxon>
        <taxon>Hymenochaetales</taxon>
        <taxon>Rickenellaceae</taxon>
        <taxon>Rickenella</taxon>
    </lineage>
</organism>
<dbReference type="GO" id="GO:0016020">
    <property type="term" value="C:membrane"/>
    <property type="evidence" value="ECO:0007669"/>
    <property type="project" value="UniProtKB-SubCell"/>
</dbReference>
<keyword evidence="2 5" id="KW-0812">Transmembrane</keyword>
<dbReference type="Proteomes" id="UP000294933">
    <property type="component" value="Unassembled WGS sequence"/>
</dbReference>
<comment type="subcellular location">
    <subcellularLocation>
        <location evidence="1">Membrane</location>
    </subcellularLocation>
</comment>
<evidence type="ECO:0000256" key="3">
    <source>
        <dbReference type="ARBA" id="ARBA00022989"/>
    </source>
</evidence>
<reference evidence="7 8" key="1">
    <citation type="submission" date="2018-06" db="EMBL/GenBank/DDBJ databases">
        <title>A transcriptomic atlas of mushroom development highlights an independent origin of complex multicellularity.</title>
        <authorList>
            <consortium name="DOE Joint Genome Institute"/>
            <person name="Krizsan K."/>
            <person name="Almasi E."/>
            <person name="Merenyi Z."/>
            <person name="Sahu N."/>
            <person name="Viragh M."/>
            <person name="Koszo T."/>
            <person name="Mondo S."/>
            <person name="Kiss B."/>
            <person name="Balint B."/>
            <person name="Kues U."/>
            <person name="Barry K."/>
            <person name="Hegedus J.C."/>
            <person name="Henrissat B."/>
            <person name="Johnson J."/>
            <person name="Lipzen A."/>
            <person name="Ohm R."/>
            <person name="Nagy I."/>
            <person name="Pangilinan J."/>
            <person name="Yan J."/>
            <person name="Xiong Y."/>
            <person name="Grigoriev I.V."/>
            <person name="Hibbett D.S."/>
            <person name="Nagy L.G."/>
        </authorList>
    </citation>
    <scope>NUCLEOTIDE SEQUENCE [LARGE SCALE GENOMIC DNA]</scope>
    <source>
        <strain evidence="7 8">SZMC22713</strain>
    </source>
</reference>
<evidence type="ECO:0000256" key="2">
    <source>
        <dbReference type="ARBA" id="ARBA00022692"/>
    </source>
</evidence>
<keyword evidence="8" id="KW-1185">Reference proteome</keyword>
<evidence type="ECO:0000313" key="7">
    <source>
        <dbReference type="EMBL" id="TDL15823.1"/>
    </source>
</evidence>
<feature type="transmembrane region" description="Helical" evidence="5">
    <location>
        <begin position="16"/>
        <end position="41"/>
    </location>
</feature>
<name>A0A4Y7PK22_9AGAM</name>
<gene>
    <name evidence="7" type="ORF">BD410DRAFT_844909</name>
</gene>
<evidence type="ECO:0000256" key="1">
    <source>
        <dbReference type="ARBA" id="ARBA00004370"/>
    </source>
</evidence>
<feature type="domain" description="TMEM205-like" evidence="6">
    <location>
        <begin position="17"/>
        <end position="115"/>
    </location>
</feature>
<dbReference type="OrthoDB" id="1641132at2759"/>
<dbReference type="EMBL" id="ML170261">
    <property type="protein sequence ID" value="TDL15823.1"/>
    <property type="molecule type" value="Genomic_DNA"/>
</dbReference>
<dbReference type="PANTHER" id="PTHR23241">
    <property type="entry name" value="LATE EMBRYOGENESIS ABUNDANT PLANTS LEA-RELATED"/>
    <property type="match status" value="1"/>
</dbReference>